<evidence type="ECO:0000313" key="8">
    <source>
        <dbReference type="Proteomes" id="UP000002484"/>
    </source>
</evidence>
<dbReference type="AlphaFoldDB" id="E3J6M5"/>
<keyword evidence="8" id="KW-1185">Reference proteome</keyword>
<dbReference type="CDD" id="cd00093">
    <property type="entry name" value="HTH_XRE"/>
    <property type="match status" value="1"/>
</dbReference>
<sequence length="223" mass="24244">MVAGGSGSGSAPDGTRGAARQAPKARSYENSQRSRQAAATRERIVATATDLVHELPNWDWRNLTVRAVARRAGVNESTVYRHFATERNLRDAVLRQLETEAGVELENLTLDNFGQTIAQTFAYLATFPIGSRPIEDPTFAALDERRRHALRAALTASAADWTDEEREMTAAALDAFWSVGTFERMVTTWDLDPEKATSAATWVIGLIEAAVRDGRGPGQAAGA</sequence>
<evidence type="ECO:0000256" key="3">
    <source>
        <dbReference type="ARBA" id="ARBA00023163"/>
    </source>
</evidence>
<dbReference type="InterPro" id="IPR001647">
    <property type="entry name" value="HTH_TetR"/>
</dbReference>
<dbReference type="HOGENOM" id="CLU_110158_0_0_11"/>
<name>E3J6M5_PSEI1</name>
<feature type="compositionally biased region" description="Polar residues" evidence="5">
    <location>
        <begin position="28"/>
        <end position="37"/>
    </location>
</feature>
<evidence type="ECO:0000313" key="7">
    <source>
        <dbReference type="EMBL" id="ADP81949.1"/>
    </source>
</evidence>
<keyword evidence="3" id="KW-0804">Transcription</keyword>
<dbReference type="eggNOG" id="COG1309">
    <property type="taxonomic scope" value="Bacteria"/>
</dbReference>
<evidence type="ECO:0000256" key="4">
    <source>
        <dbReference type="PROSITE-ProRule" id="PRU00335"/>
    </source>
</evidence>
<dbReference type="EMBL" id="CP002299">
    <property type="protein sequence ID" value="ADP81949.1"/>
    <property type="molecule type" value="Genomic_DNA"/>
</dbReference>
<dbReference type="InParanoid" id="E3J6M5"/>
<proteinExistence type="predicted"/>
<evidence type="ECO:0000256" key="1">
    <source>
        <dbReference type="ARBA" id="ARBA00023015"/>
    </source>
</evidence>
<dbReference type="InterPro" id="IPR050109">
    <property type="entry name" value="HTH-type_TetR-like_transc_reg"/>
</dbReference>
<gene>
    <name evidence="7" type="ordered locus">FraEuI1c_3943</name>
</gene>
<reference evidence="7 8" key="1">
    <citation type="submission" date="2010-10" db="EMBL/GenBank/DDBJ databases">
        <title>Complete sequence of Frankia sp. EuI1c.</title>
        <authorList>
            <consortium name="US DOE Joint Genome Institute"/>
            <person name="Lucas S."/>
            <person name="Copeland A."/>
            <person name="Lapidus A."/>
            <person name="Cheng J.-F."/>
            <person name="Bruce D."/>
            <person name="Goodwin L."/>
            <person name="Pitluck S."/>
            <person name="Chertkov O."/>
            <person name="Detter J.C."/>
            <person name="Han C."/>
            <person name="Tapia R."/>
            <person name="Land M."/>
            <person name="Hauser L."/>
            <person name="Jeffries C."/>
            <person name="Kyrpides N."/>
            <person name="Ivanova N."/>
            <person name="Mikhailova N."/>
            <person name="Beauchemin N."/>
            <person name="Sen A."/>
            <person name="Sur S.A."/>
            <person name="Gtari M."/>
            <person name="Wall L."/>
            <person name="Tisa L."/>
            <person name="Woyke T."/>
        </authorList>
    </citation>
    <scope>NUCLEOTIDE SEQUENCE [LARGE SCALE GENOMIC DNA]</scope>
    <source>
        <strain evidence="8">DSM 45817 / CECT 9037 / EuI1c</strain>
    </source>
</reference>
<dbReference type="Gene3D" id="1.10.357.10">
    <property type="entry name" value="Tetracycline Repressor, domain 2"/>
    <property type="match status" value="1"/>
</dbReference>
<accession>E3J6M5</accession>
<protein>
    <submittedName>
        <fullName evidence="7">Regulatory protein TetR</fullName>
    </submittedName>
</protein>
<dbReference type="OrthoDB" id="9816296at2"/>
<evidence type="ECO:0000256" key="5">
    <source>
        <dbReference type="SAM" id="MobiDB-lite"/>
    </source>
</evidence>
<dbReference type="PANTHER" id="PTHR30055:SF234">
    <property type="entry name" value="HTH-TYPE TRANSCRIPTIONAL REGULATOR BETI"/>
    <property type="match status" value="1"/>
</dbReference>
<feature type="DNA-binding region" description="H-T-H motif" evidence="4">
    <location>
        <begin position="64"/>
        <end position="83"/>
    </location>
</feature>
<dbReference type="InterPro" id="IPR009057">
    <property type="entry name" value="Homeodomain-like_sf"/>
</dbReference>
<dbReference type="PANTHER" id="PTHR30055">
    <property type="entry name" value="HTH-TYPE TRANSCRIPTIONAL REGULATOR RUTR"/>
    <property type="match status" value="1"/>
</dbReference>
<keyword evidence="1" id="KW-0805">Transcription regulation</keyword>
<evidence type="ECO:0000256" key="2">
    <source>
        <dbReference type="ARBA" id="ARBA00023125"/>
    </source>
</evidence>
<dbReference type="RefSeq" id="WP_013425067.1">
    <property type="nucleotide sequence ID" value="NC_014666.1"/>
</dbReference>
<dbReference type="Proteomes" id="UP000002484">
    <property type="component" value="Chromosome"/>
</dbReference>
<feature type="domain" description="HTH tetR-type" evidence="6">
    <location>
        <begin position="38"/>
        <end position="101"/>
    </location>
</feature>
<dbReference type="KEGG" id="fri:FraEuI1c_3943"/>
<dbReference type="PROSITE" id="PS50977">
    <property type="entry name" value="HTH_TETR_2"/>
    <property type="match status" value="1"/>
</dbReference>
<dbReference type="SUPFAM" id="SSF46689">
    <property type="entry name" value="Homeodomain-like"/>
    <property type="match status" value="1"/>
</dbReference>
<dbReference type="GO" id="GO:0000976">
    <property type="term" value="F:transcription cis-regulatory region binding"/>
    <property type="evidence" value="ECO:0007669"/>
    <property type="project" value="TreeGrafter"/>
</dbReference>
<organism evidence="7 8">
    <name type="scientific">Pseudofrankia inefficax (strain DSM 45817 / CECT 9037 / DDB 130130 / EuI1c)</name>
    <name type="common">Frankia inefficax</name>
    <dbReference type="NCBI Taxonomy" id="298654"/>
    <lineage>
        <taxon>Bacteria</taxon>
        <taxon>Bacillati</taxon>
        <taxon>Actinomycetota</taxon>
        <taxon>Actinomycetes</taxon>
        <taxon>Frankiales</taxon>
        <taxon>Frankiaceae</taxon>
        <taxon>Pseudofrankia</taxon>
    </lineage>
</organism>
<dbReference type="GO" id="GO:0003700">
    <property type="term" value="F:DNA-binding transcription factor activity"/>
    <property type="evidence" value="ECO:0007669"/>
    <property type="project" value="TreeGrafter"/>
</dbReference>
<feature type="region of interest" description="Disordered" evidence="5">
    <location>
        <begin position="1"/>
        <end position="40"/>
    </location>
</feature>
<evidence type="ECO:0000259" key="6">
    <source>
        <dbReference type="PROSITE" id="PS50977"/>
    </source>
</evidence>
<keyword evidence="2 4" id="KW-0238">DNA-binding</keyword>
<dbReference type="InterPro" id="IPR001387">
    <property type="entry name" value="Cro/C1-type_HTH"/>
</dbReference>
<dbReference type="Pfam" id="PF00440">
    <property type="entry name" value="TetR_N"/>
    <property type="match status" value="1"/>
</dbReference>